<dbReference type="EC" id="6.1.1.9" evidence="3"/>
<dbReference type="FunFam" id="3.90.740.10:FF:000010">
    <property type="entry name" value="Valine--tRNA ligase"/>
    <property type="match status" value="1"/>
</dbReference>
<keyword evidence="6" id="KW-0547">Nucleotide-binding</keyword>
<dbReference type="InterPro" id="IPR033705">
    <property type="entry name" value="Anticodon_Ia_Val"/>
</dbReference>
<dbReference type="Pfam" id="PF08264">
    <property type="entry name" value="Anticodon_1"/>
    <property type="match status" value="1"/>
</dbReference>
<dbReference type="InterPro" id="IPR002300">
    <property type="entry name" value="aa-tRNA-synth_Ia"/>
</dbReference>
<evidence type="ECO:0000256" key="9">
    <source>
        <dbReference type="ARBA" id="ARBA00023054"/>
    </source>
</evidence>
<dbReference type="OrthoDB" id="629407at2759"/>
<evidence type="ECO:0000256" key="7">
    <source>
        <dbReference type="ARBA" id="ARBA00022840"/>
    </source>
</evidence>
<keyword evidence="10 15" id="KW-0030">Aminoacyl-tRNA synthetase</keyword>
<dbReference type="FunFam" id="3.40.50.620:FF:000020">
    <property type="entry name" value="Valine--tRNA ligase, mitochondrial"/>
    <property type="match status" value="1"/>
</dbReference>
<evidence type="ECO:0000256" key="3">
    <source>
        <dbReference type="ARBA" id="ARBA00013169"/>
    </source>
</evidence>
<dbReference type="PROSITE" id="PS50405">
    <property type="entry name" value="GST_CTER"/>
    <property type="match status" value="1"/>
</dbReference>
<keyword evidence="9" id="KW-0175">Coiled coil</keyword>
<dbReference type="SUPFAM" id="SSF47616">
    <property type="entry name" value="GST C-terminal domain-like"/>
    <property type="match status" value="1"/>
</dbReference>
<dbReference type="Gene3D" id="3.40.50.620">
    <property type="entry name" value="HUPs"/>
    <property type="match status" value="2"/>
</dbReference>
<evidence type="ECO:0000256" key="2">
    <source>
        <dbReference type="ARBA" id="ARBA00005594"/>
    </source>
</evidence>
<comment type="catalytic activity">
    <reaction evidence="12">
        <text>tRNA(Val) + L-valine + ATP = L-valyl-tRNA(Val) + AMP + diphosphate</text>
        <dbReference type="Rhea" id="RHEA:10704"/>
        <dbReference type="Rhea" id="RHEA-COMP:9672"/>
        <dbReference type="Rhea" id="RHEA-COMP:9708"/>
        <dbReference type="ChEBI" id="CHEBI:30616"/>
        <dbReference type="ChEBI" id="CHEBI:33019"/>
        <dbReference type="ChEBI" id="CHEBI:57762"/>
        <dbReference type="ChEBI" id="CHEBI:78442"/>
        <dbReference type="ChEBI" id="CHEBI:78537"/>
        <dbReference type="ChEBI" id="CHEBI:456215"/>
        <dbReference type="EC" id="6.1.1.9"/>
    </reaction>
</comment>
<dbReference type="InterPro" id="IPR002303">
    <property type="entry name" value="Valyl-tRNA_ligase"/>
</dbReference>
<dbReference type="InterPro" id="IPR010987">
    <property type="entry name" value="Glutathione-S-Trfase_C-like"/>
</dbReference>
<evidence type="ECO:0000256" key="13">
    <source>
        <dbReference type="SAM" id="MobiDB-lite"/>
    </source>
</evidence>
<dbReference type="InParanoid" id="A0A2V0NM38"/>
<evidence type="ECO:0000313" key="15">
    <source>
        <dbReference type="EMBL" id="GBF88538.1"/>
    </source>
</evidence>
<feature type="compositionally biased region" description="Low complexity" evidence="13">
    <location>
        <begin position="227"/>
        <end position="242"/>
    </location>
</feature>
<evidence type="ECO:0000256" key="8">
    <source>
        <dbReference type="ARBA" id="ARBA00022917"/>
    </source>
</evidence>
<evidence type="ECO:0000256" key="1">
    <source>
        <dbReference type="ARBA" id="ARBA00004496"/>
    </source>
</evidence>
<protein>
    <recommendedName>
        <fullName evidence="3">valine--tRNA ligase</fullName>
        <ecNumber evidence="3">6.1.1.9</ecNumber>
    </recommendedName>
    <alternativeName>
        <fullName evidence="11">Valyl-tRNA synthetase</fullName>
    </alternativeName>
</protein>
<evidence type="ECO:0000256" key="6">
    <source>
        <dbReference type="ARBA" id="ARBA00022741"/>
    </source>
</evidence>
<dbReference type="PANTHER" id="PTHR11946:SF109">
    <property type="entry name" value="VALINE--TRNA LIGASE"/>
    <property type="match status" value="1"/>
</dbReference>
<comment type="similarity">
    <text evidence="2">Belongs to the class-I aminoacyl-tRNA synthetase family.</text>
</comment>
<dbReference type="SUPFAM" id="SSF50677">
    <property type="entry name" value="ValRS/IleRS/LeuRS editing domain"/>
    <property type="match status" value="1"/>
</dbReference>
<dbReference type="PRINTS" id="PR00986">
    <property type="entry name" value="TRNASYNTHVAL"/>
</dbReference>
<feature type="region of interest" description="Disordered" evidence="13">
    <location>
        <begin position="204"/>
        <end position="259"/>
    </location>
</feature>
<evidence type="ECO:0000313" key="16">
    <source>
        <dbReference type="Proteomes" id="UP000247498"/>
    </source>
</evidence>
<dbReference type="Pfam" id="PF13410">
    <property type="entry name" value="GST_C_2"/>
    <property type="match status" value="1"/>
</dbReference>
<dbReference type="CDD" id="cd07962">
    <property type="entry name" value="Anticodon_Ia_Val"/>
    <property type="match status" value="1"/>
</dbReference>
<dbReference type="CDD" id="cd00817">
    <property type="entry name" value="ValRS_core"/>
    <property type="match status" value="1"/>
</dbReference>
<keyword evidence="4" id="KW-0963">Cytoplasm</keyword>
<name>A0A2V0NM38_9CHLO</name>
<dbReference type="GO" id="GO:0004832">
    <property type="term" value="F:valine-tRNA ligase activity"/>
    <property type="evidence" value="ECO:0007669"/>
    <property type="project" value="UniProtKB-EC"/>
</dbReference>
<dbReference type="FunCoup" id="A0A2V0NM38">
    <property type="interactions" value="2150"/>
</dbReference>
<dbReference type="SUPFAM" id="SSF52374">
    <property type="entry name" value="Nucleotidylyl transferase"/>
    <property type="match status" value="1"/>
</dbReference>
<dbReference type="Proteomes" id="UP000247498">
    <property type="component" value="Unassembled WGS sequence"/>
</dbReference>
<keyword evidence="8" id="KW-0648">Protein biosynthesis</keyword>
<evidence type="ECO:0000256" key="12">
    <source>
        <dbReference type="ARBA" id="ARBA00047552"/>
    </source>
</evidence>
<gene>
    <name evidence="15" type="ORF">Rsub_01253</name>
</gene>
<feature type="domain" description="GST C-terminal" evidence="14">
    <location>
        <begin position="72"/>
        <end position="209"/>
    </location>
</feature>
<dbReference type="NCBIfam" id="TIGR00422">
    <property type="entry name" value="valS"/>
    <property type="match status" value="1"/>
</dbReference>
<dbReference type="FunFam" id="1.10.730.10:FF:000009">
    <property type="entry name" value="Valine--tRNA ligase, mitochondrial"/>
    <property type="match status" value="1"/>
</dbReference>
<comment type="caution">
    <text evidence="15">The sequence shown here is derived from an EMBL/GenBank/DDBJ whole genome shotgun (WGS) entry which is preliminary data.</text>
</comment>
<evidence type="ECO:0000259" key="14">
    <source>
        <dbReference type="PROSITE" id="PS50405"/>
    </source>
</evidence>
<dbReference type="AlphaFoldDB" id="A0A2V0NM38"/>
<dbReference type="InterPro" id="IPR009008">
    <property type="entry name" value="Val/Leu/Ile-tRNA-synth_edit"/>
</dbReference>
<dbReference type="FunFam" id="3.90.740.10:FF:000008">
    <property type="entry name" value="Valine--tRNA ligase, mitochondrial"/>
    <property type="match status" value="1"/>
</dbReference>
<keyword evidence="16" id="KW-1185">Reference proteome</keyword>
<dbReference type="STRING" id="307507.A0A2V0NM38"/>
<dbReference type="InterPro" id="IPR013155">
    <property type="entry name" value="M/V/L/I-tRNA-synth_anticd-bd"/>
</dbReference>
<feature type="compositionally biased region" description="Basic and acidic residues" evidence="13">
    <location>
        <begin position="243"/>
        <end position="259"/>
    </location>
</feature>
<dbReference type="Gene3D" id="1.20.1050.10">
    <property type="match status" value="1"/>
</dbReference>
<dbReference type="GO" id="GO:0005829">
    <property type="term" value="C:cytosol"/>
    <property type="evidence" value="ECO:0007669"/>
    <property type="project" value="TreeGrafter"/>
</dbReference>
<dbReference type="EMBL" id="BDRX01000005">
    <property type="protein sequence ID" value="GBF88538.1"/>
    <property type="molecule type" value="Genomic_DNA"/>
</dbReference>
<sequence length="1126" mass="123131">MASFQAPPGHLSQQEVLVLAKLLDAKLTVEAPDPDLKAPQLTTAEGHKVVGTMAVVRAVTAASKDGKKKLCPPSHAEDIDKWLEVAAEFEACAGTWIEPTCQHANDEAREAAKPSILSHLAAFEDALHLAKGGPSLLGERQAVSLADVAVACALLPLFQGVLGRDVRAAFPAVSRWLEATARSEPFASVMGDVKFCSAPSGWVEPAEPAAADKKKKKKRAGGEGGEEQQQPQQAAEAAAADGGAKEDDPEKAAKKAAKLAEKEAKKAKLEAKKAALAAAAAEKAAGAGNDKKAKAKAEAEAKKAAEAEEVARLVAAARSVPKGACKPVGGEMYKAYHPKMVEAAWYEWWESQGYFKPEENSDKPPFVIVIPPPNDTIVRWRRMSGYNTLWVPGTDHAGIATQSVVEKKLAKERGVTRHDLGREPFLREVYSWVDDYGGRICDQLRRIGSSVDWSRQVFTMDETRSAAVLEAFVRMYEGGSIYRDNRLVNWDCRLRTAVSDIEVDYIDIPGRTHINVPGFDEPVEFGVLTSFAYPLEGGGGEVVVATTRPETMLGDTAVAVHPDDPRYAHLHGKHVVHPVSGRRIPVICDAELVDMAFGTGAVKITPAHDPNDFAVGKRHNLEFINILDDSGSINAAGGPFAGQPRFLARTTVVDFLKGKGLFRGTEDNAMRLGLSSRSKDVIEPVLKPQWWVSCQSMAEASCAAVRSGELEIIPKEFEAVWFRWLENIRDWCVSRQLWWGHRIPAYYVTFEGETRDQSGSPGAPSEDMARWVVGRTPEAARAAAAAKYPGRKVVLHQDEDVLDTWFSSGLFPFSVMGWPEDTADMRAFYPGALLETGHDILFFWVARMVMMGIGLTGKVPFKQVYLHAMVRDAHGRKMSKSLGNVIDPLHVIEGISLQGLHDTLAAGNLDPKEVVKAKDGQTADFPDGIEECGTDALRFALARDINLDIKRVVAYRHWCNKLWNALRFALLYLPEGFKPADPAALHAAALPAAGRWILSRLNGAVGGVVASNEAYQFSDAAQRLYAWWQYDLCDVFIELMKPIMAADPEEGTCQALAAALDTGLRLLHPFMPFVTEELWQRLPRPGKQPASIMVADYPKPRAGWDAPALEKEFADMQARTRGGWKR</sequence>
<dbReference type="Gene3D" id="3.90.740.10">
    <property type="entry name" value="Valyl/Leucyl/Isoleucyl-tRNA synthetase, editing domain"/>
    <property type="match status" value="1"/>
</dbReference>
<comment type="subcellular location">
    <subcellularLocation>
        <location evidence="1">Cytoplasm</location>
    </subcellularLocation>
</comment>
<accession>A0A2V0NM38</accession>
<dbReference type="InterPro" id="IPR014729">
    <property type="entry name" value="Rossmann-like_a/b/a_fold"/>
</dbReference>
<evidence type="ECO:0000256" key="4">
    <source>
        <dbReference type="ARBA" id="ARBA00022490"/>
    </source>
</evidence>
<organism evidence="15 16">
    <name type="scientific">Raphidocelis subcapitata</name>
    <dbReference type="NCBI Taxonomy" id="307507"/>
    <lineage>
        <taxon>Eukaryota</taxon>
        <taxon>Viridiplantae</taxon>
        <taxon>Chlorophyta</taxon>
        <taxon>core chlorophytes</taxon>
        <taxon>Chlorophyceae</taxon>
        <taxon>CS clade</taxon>
        <taxon>Sphaeropleales</taxon>
        <taxon>Selenastraceae</taxon>
        <taxon>Raphidocelis</taxon>
    </lineage>
</organism>
<dbReference type="Pfam" id="PF00133">
    <property type="entry name" value="tRNA-synt_1"/>
    <property type="match status" value="1"/>
</dbReference>
<reference evidence="15 16" key="1">
    <citation type="journal article" date="2018" name="Sci. Rep.">
        <title>Raphidocelis subcapitata (=Pseudokirchneriella subcapitata) provides an insight into genome evolution and environmental adaptations in the Sphaeropleales.</title>
        <authorList>
            <person name="Suzuki S."/>
            <person name="Yamaguchi H."/>
            <person name="Nakajima N."/>
            <person name="Kawachi M."/>
        </authorList>
    </citation>
    <scope>NUCLEOTIDE SEQUENCE [LARGE SCALE GENOMIC DNA]</scope>
    <source>
        <strain evidence="15 16">NIES-35</strain>
    </source>
</reference>
<dbReference type="Gene3D" id="1.10.730.10">
    <property type="entry name" value="Isoleucyl-tRNA Synthetase, Domain 1"/>
    <property type="match status" value="1"/>
</dbReference>
<dbReference type="GO" id="GO:0006438">
    <property type="term" value="P:valyl-tRNA aminoacylation"/>
    <property type="evidence" value="ECO:0007669"/>
    <property type="project" value="InterPro"/>
</dbReference>
<proteinExistence type="inferred from homology"/>
<keyword evidence="5" id="KW-0436">Ligase</keyword>
<dbReference type="NCBIfam" id="NF004349">
    <property type="entry name" value="PRK05729.1"/>
    <property type="match status" value="1"/>
</dbReference>
<keyword evidence="7" id="KW-0067">ATP-binding</keyword>
<dbReference type="GO" id="GO:0005524">
    <property type="term" value="F:ATP binding"/>
    <property type="evidence" value="ECO:0007669"/>
    <property type="project" value="UniProtKB-KW"/>
</dbReference>
<dbReference type="GO" id="GO:0002161">
    <property type="term" value="F:aminoacyl-tRNA deacylase activity"/>
    <property type="evidence" value="ECO:0007669"/>
    <property type="project" value="InterPro"/>
</dbReference>
<dbReference type="InterPro" id="IPR036282">
    <property type="entry name" value="Glutathione-S-Trfase_C_sf"/>
</dbReference>
<dbReference type="PANTHER" id="PTHR11946">
    <property type="entry name" value="VALYL-TRNA SYNTHETASES"/>
    <property type="match status" value="1"/>
</dbReference>
<dbReference type="InterPro" id="IPR009080">
    <property type="entry name" value="tRNAsynth_Ia_anticodon-bd"/>
</dbReference>
<dbReference type="SUPFAM" id="SSF47323">
    <property type="entry name" value="Anticodon-binding domain of a subclass of class I aminoacyl-tRNA synthetases"/>
    <property type="match status" value="1"/>
</dbReference>
<evidence type="ECO:0000256" key="11">
    <source>
        <dbReference type="ARBA" id="ARBA00029936"/>
    </source>
</evidence>
<evidence type="ECO:0000256" key="5">
    <source>
        <dbReference type="ARBA" id="ARBA00022598"/>
    </source>
</evidence>
<dbReference type="FunFam" id="3.40.50.620:FF:000078">
    <property type="entry name" value="Valine--tRNA ligase, mitochondrial"/>
    <property type="match status" value="1"/>
</dbReference>
<evidence type="ECO:0000256" key="10">
    <source>
        <dbReference type="ARBA" id="ARBA00023146"/>
    </source>
</evidence>